<proteinExistence type="inferred from homology"/>
<evidence type="ECO:0000259" key="5">
    <source>
        <dbReference type="PROSITE" id="PS51987"/>
    </source>
</evidence>
<evidence type="ECO:0000256" key="3">
    <source>
        <dbReference type="PROSITE-ProRule" id="PRU01331"/>
    </source>
</evidence>
<dbReference type="PROSITE" id="PS51987">
    <property type="entry name" value="GS_CATALYTIC"/>
    <property type="match status" value="1"/>
</dbReference>
<dbReference type="Proteomes" id="UP000305778">
    <property type="component" value="Unassembled WGS sequence"/>
</dbReference>
<organism evidence="6 7">
    <name type="scientific">Actinacidiphila oryziradicis</name>
    <dbReference type="NCBI Taxonomy" id="2571141"/>
    <lineage>
        <taxon>Bacteria</taxon>
        <taxon>Bacillati</taxon>
        <taxon>Actinomycetota</taxon>
        <taxon>Actinomycetes</taxon>
        <taxon>Kitasatosporales</taxon>
        <taxon>Streptomycetaceae</taxon>
        <taxon>Actinacidiphila</taxon>
    </lineage>
</organism>
<name>A0A4V5MYL9_9ACTN</name>
<dbReference type="AlphaFoldDB" id="A0A4V5MYL9"/>
<evidence type="ECO:0000313" key="6">
    <source>
        <dbReference type="EMBL" id="TKA04639.1"/>
    </source>
</evidence>
<feature type="domain" description="GS catalytic" evidence="5">
    <location>
        <begin position="112"/>
        <end position="452"/>
    </location>
</feature>
<sequence>MPENIDDWLREHRIDSVRVEGTNLEGAFIGKNVSPRKFGSGLKSGFAFADVAFGLDMGNVPQFGFAMPEWRGDLADIFLHVDPTTLVEWSPGRASVIGGFWGPDGKPVSACPRNALQRITGLLAERGYGAKVAVEIEATVFEESIHEARAKGYRDLTPLGGQAGSAYHLAKSKDWEDYMLAVARRLEELGIPWEAWGDEAASGQIEFNVAPADPVTAADHWARTRQVMREVAFEQGRCVSFMAKWCDEYGQASHINVSLTQDGQNAFYDESGGLSDVMSHFLGGVMATLVPATSFALPTITSYRRLQELEGPPTTVAWGVGNKSTAVRAVVGHPSYSRLEYRTPGADANIYLVLAAVLAGGIAGLDGKIEPPEPFDDMAWCLPPGATKIPNSISKAADALRADTLLTGVLGQELVDYWLGTRQWEWLQFHTTGGEPDAGLTAWESNRYFELP</sequence>
<comment type="caution">
    <text evidence="6">The sequence shown here is derived from an EMBL/GenBank/DDBJ whole genome shotgun (WGS) entry which is preliminary data.</text>
</comment>
<comment type="similarity">
    <text evidence="1 3 4">Belongs to the glutamine synthetase family.</text>
</comment>
<dbReference type="InterPro" id="IPR014746">
    <property type="entry name" value="Gln_synth/guanido_kin_cat_dom"/>
</dbReference>
<dbReference type="EMBL" id="SUMC01000050">
    <property type="protein sequence ID" value="TKA04639.1"/>
    <property type="molecule type" value="Genomic_DNA"/>
</dbReference>
<reference evidence="6 7" key="1">
    <citation type="submission" date="2019-04" db="EMBL/GenBank/DDBJ databases">
        <title>Streptomyces oryziradicis sp. nov., a novel actinomycete isolated from rhizosphere soil of rice (Oryza sativa L.).</title>
        <authorList>
            <person name="Li C."/>
        </authorList>
    </citation>
    <scope>NUCLEOTIDE SEQUENCE [LARGE SCALE GENOMIC DNA]</scope>
    <source>
        <strain evidence="6 7">NEAU-C40</strain>
    </source>
</reference>
<keyword evidence="2" id="KW-0436">Ligase</keyword>
<keyword evidence="7" id="KW-1185">Reference proteome</keyword>
<evidence type="ECO:0000256" key="2">
    <source>
        <dbReference type="ARBA" id="ARBA00022598"/>
    </source>
</evidence>
<dbReference type="PANTHER" id="PTHR43785">
    <property type="entry name" value="GAMMA-GLUTAMYLPUTRESCINE SYNTHETASE"/>
    <property type="match status" value="1"/>
</dbReference>
<protein>
    <submittedName>
        <fullName evidence="6">Glutamine synthetase</fullName>
    </submittedName>
</protein>
<dbReference type="OrthoDB" id="9807095at2"/>
<evidence type="ECO:0000313" key="7">
    <source>
        <dbReference type="Proteomes" id="UP000305778"/>
    </source>
</evidence>
<dbReference type="Gene3D" id="3.30.590.10">
    <property type="entry name" value="Glutamine synthetase/guanido kinase, catalytic domain"/>
    <property type="match status" value="1"/>
</dbReference>
<dbReference type="Pfam" id="PF00120">
    <property type="entry name" value="Gln-synt_C"/>
    <property type="match status" value="1"/>
</dbReference>
<gene>
    <name evidence="6" type="ORF">FCI23_35325</name>
</gene>
<dbReference type="RefSeq" id="WP_136728261.1">
    <property type="nucleotide sequence ID" value="NZ_SUMC01000050.1"/>
</dbReference>
<dbReference type="GO" id="GO:0004356">
    <property type="term" value="F:glutamine synthetase activity"/>
    <property type="evidence" value="ECO:0007669"/>
    <property type="project" value="InterPro"/>
</dbReference>
<evidence type="ECO:0000256" key="4">
    <source>
        <dbReference type="RuleBase" id="RU000384"/>
    </source>
</evidence>
<dbReference type="InterPro" id="IPR008146">
    <property type="entry name" value="Gln_synth_cat_dom"/>
</dbReference>
<accession>A0A4V5MYL9</accession>
<dbReference type="SUPFAM" id="SSF55931">
    <property type="entry name" value="Glutamine synthetase/guanido kinase"/>
    <property type="match status" value="1"/>
</dbReference>
<evidence type="ECO:0000256" key="1">
    <source>
        <dbReference type="ARBA" id="ARBA00009897"/>
    </source>
</evidence>
<dbReference type="SMART" id="SM01230">
    <property type="entry name" value="Gln-synt_C"/>
    <property type="match status" value="1"/>
</dbReference>
<dbReference type="PANTHER" id="PTHR43785:SF12">
    <property type="entry name" value="TYPE-1 GLUTAMINE SYNTHETASE 2"/>
    <property type="match status" value="1"/>
</dbReference>